<keyword evidence="3" id="KW-1185">Reference proteome</keyword>
<dbReference type="SUPFAM" id="SSF46894">
    <property type="entry name" value="C-terminal effector domain of the bipartite response regulators"/>
    <property type="match status" value="1"/>
</dbReference>
<keyword evidence="1" id="KW-0812">Transmembrane</keyword>
<feature type="transmembrane region" description="Helical" evidence="1">
    <location>
        <begin position="332"/>
        <end position="352"/>
    </location>
</feature>
<dbReference type="SUPFAM" id="SSF48452">
    <property type="entry name" value="TPR-like"/>
    <property type="match status" value="1"/>
</dbReference>
<evidence type="ECO:0000313" key="2">
    <source>
        <dbReference type="EMBL" id="ANF49099.1"/>
    </source>
</evidence>
<sequence>MKLFILFFSILLSGQQISTKYIDLEFDKTEILAREGKYDEYIKKNMLLLKESKTISYSKGIAVGYLNLSNGYSYAKNYKKGMEFLKLAENTEYAQNNSDFQILVKNTLGFNYFNMGLYQEAISEFKEITILSDEVPIDSVRIYHKSYAFCEIGTVYKTRNQLDSSRFYIQKGTDILRHEKKLTPKLKAMLLWYTLALIEIDIEEKRFDSAEMKLKPLEAQSIKVLGNSNFKLYKIKGLINEHKKEYDSAILNYHKAIQLSKKGKNVIQVRWLYDAVSKVYKQAGDENSAREYHQKYTLITDSLINVKQPEIENTVKELVTKKENKIKEKNKFLLYSIWVGILGLVIFIFLVVKRMRKKNRILDVKVQETKELSQKLNVAFDEVVQLAKNNDPEFLTRFQEVYPEFFPKLLEIEPQLINTELKFCALLFLNFSAKDIAAYTFVQPQSIQTRKNRLRKKLNISSDEDIYIWMKNINNK</sequence>
<dbReference type="GO" id="GO:0006355">
    <property type="term" value="P:regulation of DNA-templated transcription"/>
    <property type="evidence" value="ECO:0007669"/>
    <property type="project" value="InterPro"/>
</dbReference>
<dbReference type="SMART" id="SM00028">
    <property type="entry name" value="TPR"/>
    <property type="match status" value="3"/>
</dbReference>
<evidence type="ECO:0008006" key="4">
    <source>
        <dbReference type="Google" id="ProtNLM"/>
    </source>
</evidence>
<keyword evidence="1" id="KW-0472">Membrane</keyword>
<organism evidence="2 3">
    <name type="scientific">Chryseobacterium glaciei</name>
    <dbReference type="NCBI Taxonomy" id="1685010"/>
    <lineage>
        <taxon>Bacteria</taxon>
        <taxon>Pseudomonadati</taxon>
        <taxon>Bacteroidota</taxon>
        <taxon>Flavobacteriia</taxon>
        <taxon>Flavobacteriales</taxon>
        <taxon>Weeksellaceae</taxon>
        <taxon>Chryseobacterium group</taxon>
        <taxon>Chryseobacterium</taxon>
    </lineage>
</organism>
<dbReference type="AlphaFoldDB" id="A0A172XQ03"/>
<dbReference type="InterPro" id="IPR036388">
    <property type="entry name" value="WH-like_DNA-bd_sf"/>
</dbReference>
<dbReference type="InterPro" id="IPR011990">
    <property type="entry name" value="TPR-like_helical_dom_sf"/>
</dbReference>
<dbReference type="KEGG" id="chh:A0O34_00355"/>
<dbReference type="OrthoDB" id="1017207at2"/>
<evidence type="ECO:0000256" key="1">
    <source>
        <dbReference type="SAM" id="Phobius"/>
    </source>
</evidence>
<proteinExistence type="predicted"/>
<dbReference type="GO" id="GO:0003677">
    <property type="term" value="F:DNA binding"/>
    <property type="evidence" value="ECO:0007669"/>
    <property type="project" value="InterPro"/>
</dbReference>
<keyword evidence="1" id="KW-1133">Transmembrane helix</keyword>
<dbReference type="RefSeq" id="WP_066749999.1">
    <property type="nucleotide sequence ID" value="NZ_CP015199.1"/>
</dbReference>
<dbReference type="InterPro" id="IPR019734">
    <property type="entry name" value="TPR_rpt"/>
</dbReference>
<protein>
    <recommendedName>
        <fullName evidence="4">HTH luxR-type domain-containing protein</fullName>
    </recommendedName>
</protein>
<dbReference type="Gene3D" id="1.25.40.10">
    <property type="entry name" value="Tetratricopeptide repeat domain"/>
    <property type="match status" value="2"/>
</dbReference>
<evidence type="ECO:0000313" key="3">
    <source>
        <dbReference type="Proteomes" id="UP000077824"/>
    </source>
</evidence>
<name>A0A172XQ03_9FLAO</name>
<dbReference type="EMBL" id="CP015199">
    <property type="protein sequence ID" value="ANF49099.1"/>
    <property type="molecule type" value="Genomic_DNA"/>
</dbReference>
<accession>A0A172XQ03</accession>
<gene>
    <name evidence="2" type="ORF">A0O34_00355</name>
</gene>
<dbReference type="STRING" id="1685010.A0O34_00355"/>
<reference evidence="2 3" key="1">
    <citation type="submission" date="2016-04" db="EMBL/GenBank/DDBJ databases">
        <title>Complete Genome Sequence of Chryseobacterium sp. IHBB 10212.</title>
        <authorList>
            <person name="Pal M."/>
            <person name="Swarnkar M.K."/>
            <person name="Kaushal K."/>
            <person name="Chhibber S."/>
            <person name="Singh A.K."/>
            <person name="Gulati A."/>
        </authorList>
    </citation>
    <scope>NUCLEOTIDE SEQUENCE [LARGE SCALE GENOMIC DNA]</scope>
    <source>
        <strain evidence="2 3">IHBB 10212</strain>
    </source>
</reference>
<dbReference type="Proteomes" id="UP000077824">
    <property type="component" value="Chromosome"/>
</dbReference>
<dbReference type="InterPro" id="IPR016032">
    <property type="entry name" value="Sig_transdc_resp-reg_C-effctor"/>
</dbReference>
<dbReference type="Gene3D" id="1.10.10.10">
    <property type="entry name" value="Winged helix-like DNA-binding domain superfamily/Winged helix DNA-binding domain"/>
    <property type="match status" value="1"/>
</dbReference>